<reference evidence="3 4" key="1">
    <citation type="submission" date="2016-10" db="EMBL/GenBank/DDBJ databases">
        <title>Draft genome sequence of Methylobacterium extorquens CP3, a seed endophyte of Crotalaria pumila with plant growth-promoting and metal tolerance properties.</title>
        <authorList>
            <person name="Sanchez-Lopez A.S."/>
            <person name="Van Hamme J.D."/>
            <person name="Thijs S."/>
            <person name="Mcammond B.M."/>
            <person name="Stevens V."/>
            <person name="Gonzalez-Chavez M.D.C."/>
            <person name="Vangronsveld J."/>
        </authorList>
    </citation>
    <scope>NUCLEOTIDE SEQUENCE [LARGE SCALE GENOMIC DNA]</scope>
    <source>
        <strain evidence="3 4">CP3</strain>
    </source>
</reference>
<dbReference type="PROSITE" id="PS50263">
    <property type="entry name" value="CN_HYDROLASE"/>
    <property type="match status" value="1"/>
</dbReference>
<evidence type="ECO:0000313" key="3">
    <source>
        <dbReference type="EMBL" id="OHV15725.1"/>
    </source>
</evidence>
<gene>
    <name evidence="3" type="ORF">BK022_16965</name>
</gene>
<dbReference type="Pfam" id="PF00795">
    <property type="entry name" value="CN_hydrolase"/>
    <property type="match status" value="1"/>
</dbReference>
<dbReference type="EMBL" id="MNAO01000221">
    <property type="protein sequence ID" value="OHV15725.1"/>
    <property type="molecule type" value="Genomic_DNA"/>
</dbReference>
<evidence type="ECO:0000256" key="1">
    <source>
        <dbReference type="ARBA" id="ARBA00022801"/>
    </source>
</evidence>
<dbReference type="Proteomes" id="UP000180215">
    <property type="component" value="Unassembled WGS sequence"/>
</dbReference>
<dbReference type="GO" id="GO:0016811">
    <property type="term" value="F:hydrolase activity, acting on carbon-nitrogen (but not peptide) bonds, in linear amides"/>
    <property type="evidence" value="ECO:0007669"/>
    <property type="project" value="UniProtKB-ARBA"/>
</dbReference>
<dbReference type="InterPro" id="IPR003010">
    <property type="entry name" value="C-N_Hydrolase"/>
</dbReference>
<dbReference type="CDD" id="cd07197">
    <property type="entry name" value="nitrilase"/>
    <property type="match status" value="1"/>
</dbReference>
<evidence type="ECO:0000259" key="2">
    <source>
        <dbReference type="PROSITE" id="PS50263"/>
    </source>
</evidence>
<dbReference type="InterPro" id="IPR036526">
    <property type="entry name" value="C-N_Hydrolase_sf"/>
</dbReference>
<dbReference type="AlphaFoldDB" id="A0A1S1P3V6"/>
<accession>A0A1S1P3V6</accession>
<organism evidence="3 4">
    <name type="scientific">Methylorubrum extorquens</name>
    <name type="common">Methylobacterium dichloromethanicum</name>
    <name type="synonym">Methylobacterium extorquens</name>
    <dbReference type="NCBI Taxonomy" id="408"/>
    <lineage>
        <taxon>Bacteria</taxon>
        <taxon>Pseudomonadati</taxon>
        <taxon>Pseudomonadota</taxon>
        <taxon>Alphaproteobacteria</taxon>
        <taxon>Hyphomicrobiales</taxon>
        <taxon>Methylobacteriaceae</taxon>
        <taxon>Methylorubrum</taxon>
    </lineage>
</organism>
<protein>
    <submittedName>
        <fullName evidence="3">Carbon-nitrogen hydrolase family protein</fullName>
    </submittedName>
</protein>
<dbReference type="PANTHER" id="PTHR43674">
    <property type="entry name" value="NITRILASE C965.09-RELATED"/>
    <property type="match status" value="1"/>
</dbReference>
<dbReference type="Gene3D" id="3.60.110.10">
    <property type="entry name" value="Carbon-nitrogen hydrolase"/>
    <property type="match status" value="1"/>
</dbReference>
<feature type="domain" description="CN hydrolase" evidence="2">
    <location>
        <begin position="1"/>
        <end position="238"/>
    </location>
</feature>
<sequence length="260" mass="27494">MRVGFVQWPEGLRPHGPEWDRLADEIVGASPDLLVTNELPFGPWLAANAAYDRAAADGCVAVHEHGLQALAALPVAAVLSSRAVWSGERLANEAFAVERGAYRPLHRKRYFPDEPGWLETAWFRPGSEGFRTAEVGGIRVGVMLCTDAMFNEHARALGRQGADLIAIPRAAGPSAEIWHAAGRMAAVVSGAYVISSNRVGTMPGGPAFGGGGFAYLPDGALLATMGATETLAVVEIDAEISARQRAAYPCYVAEPATTEA</sequence>
<dbReference type="InterPro" id="IPR050345">
    <property type="entry name" value="Aliph_Amidase/BUP"/>
</dbReference>
<proteinExistence type="predicted"/>
<comment type="caution">
    <text evidence="3">The sequence shown here is derived from an EMBL/GenBank/DDBJ whole genome shotgun (WGS) entry which is preliminary data.</text>
</comment>
<dbReference type="SUPFAM" id="SSF56317">
    <property type="entry name" value="Carbon-nitrogen hydrolase"/>
    <property type="match status" value="1"/>
</dbReference>
<dbReference type="PANTHER" id="PTHR43674:SF2">
    <property type="entry name" value="BETA-UREIDOPROPIONASE"/>
    <property type="match status" value="1"/>
</dbReference>
<name>A0A1S1P3V6_METEX</name>
<evidence type="ECO:0000313" key="4">
    <source>
        <dbReference type="Proteomes" id="UP000180215"/>
    </source>
</evidence>
<keyword evidence="1 3" id="KW-0378">Hydrolase</keyword>